<evidence type="ECO:0000313" key="8">
    <source>
        <dbReference type="Proteomes" id="UP000094020"/>
    </source>
</evidence>
<gene>
    <name evidence="6" type="ORF">I206_04119</name>
    <name evidence="7" type="ORF">I206_104304</name>
</gene>
<dbReference type="KEGG" id="kpin:30172488"/>
<evidence type="ECO:0000256" key="3">
    <source>
        <dbReference type="ARBA" id="ARBA00023235"/>
    </source>
</evidence>
<comment type="similarity">
    <text evidence="4">Belongs to the cyclophilin-type PPIase family.</text>
</comment>
<dbReference type="GO" id="GO:0005737">
    <property type="term" value="C:cytoplasm"/>
    <property type="evidence" value="ECO:0007669"/>
    <property type="project" value="TreeGrafter"/>
</dbReference>
<protein>
    <recommendedName>
        <fullName evidence="4">Peptidyl-prolyl cis-trans isomerase</fullName>
        <shortName evidence="4">PPIase</shortName>
        <ecNumber evidence="4">5.2.1.8</ecNumber>
    </recommendedName>
</protein>
<organism evidence="6">
    <name type="scientific">Kwoniella pini CBS 10737</name>
    <dbReference type="NCBI Taxonomy" id="1296096"/>
    <lineage>
        <taxon>Eukaryota</taxon>
        <taxon>Fungi</taxon>
        <taxon>Dikarya</taxon>
        <taxon>Basidiomycota</taxon>
        <taxon>Agaricomycotina</taxon>
        <taxon>Tremellomycetes</taxon>
        <taxon>Tremellales</taxon>
        <taxon>Cryptococcaceae</taxon>
        <taxon>Kwoniella</taxon>
    </lineage>
</organism>
<sequence length="280" mass="32321">MSETQTGWMKIGYGDMDQYELELKQWEYNQSILEQNYQIYGLPSKLEDLNEEQIEILKDLIKHSSSSSSSLMGEVKNKKPISPIFEDKLEIELFVKECPITCKNFIELLKGEETGRKSKFFKNSNENSNSNFKELKYKGNKFHRLIKNFIIQGGDIIKENGTSGESIYGLKFNDEKNGLNKFKFNFGTLAMSSNNSKNSNSSQFFICLISNSNDNDSELIKKEKEKEKKFNKLNGKYVIFGQIKNEKSLNLLKKLNELIECNEKEEIVNGICWIENCGVL</sequence>
<evidence type="ECO:0000259" key="5">
    <source>
        <dbReference type="PROSITE" id="PS50072"/>
    </source>
</evidence>
<reference evidence="6" key="1">
    <citation type="submission" date="2013-07" db="EMBL/GenBank/DDBJ databases">
        <title>The Genome Sequence of Cryptococcus pinus CBS10737.</title>
        <authorList>
            <consortium name="The Broad Institute Genome Sequencing Platform"/>
            <person name="Cuomo C."/>
            <person name="Litvintseva A."/>
            <person name="Chen Y."/>
            <person name="Heitman J."/>
            <person name="Sun S."/>
            <person name="Springer D."/>
            <person name="Dromer F."/>
            <person name="Young S.K."/>
            <person name="Zeng Q."/>
            <person name="Gargeya S."/>
            <person name="Fitzgerald M."/>
            <person name="Abouelleil A."/>
            <person name="Alvarado L."/>
            <person name="Berlin A.M."/>
            <person name="Chapman S.B."/>
            <person name="Dewar J."/>
            <person name="Goldberg J."/>
            <person name="Griggs A."/>
            <person name="Gujja S."/>
            <person name="Hansen M."/>
            <person name="Howarth C."/>
            <person name="Imamovic A."/>
            <person name="Larimer J."/>
            <person name="McCowan C."/>
            <person name="Murphy C."/>
            <person name="Pearson M."/>
            <person name="Priest M."/>
            <person name="Roberts A."/>
            <person name="Saif S."/>
            <person name="Shea T."/>
            <person name="Sykes S."/>
            <person name="Wortman J."/>
            <person name="Nusbaum C."/>
            <person name="Birren B."/>
        </authorList>
    </citation>
    <scope>NUCLEOTIDE SEQUENCE [LARGE SCALE GENOMIC DNA]</scope>
    <source>
        <strain evidence="6">CBS 10737</strain>
    </source>
</reference>
<dbReference type="GO" id="GO:0003755">
    <property type="term" value="F:peptidyl-prolyl cis-trans isomerase activity"/>
    <property type="evidence" value="ECO:0007669"/>
    <property type="project" value="UniProtKB-UniRule"/>
</dbReference>
<evidence type="ECO:0000256" key="4">
    <source>
        <dbReference type="RuleBase" id="RU363019"/>
    </source>
</evidence>
<evidence type="ECO:0000256" key="2">
    <source>
        <dbReference type="ARBA" id="ARBA00023110"/>
    </source>
</evidence>
<dbReference type="EMBL" id="CP144523">
    <property type="protein sequence ID" value="WWC70354.1"/>
    <property type="molecule type" value="Genomic_DNA"/>
</dbReference>
<dbReference type="PANTHER" id="PTHR11071">
    <property type="entry name" value="PEPTIDYL-PROLYL CIS-TRANS ISOMERASE"/>
    <property type="match status" value="1"/>
</dbReference>
<dbReference type="InterPro" id="IPR002130">
    <property type="entry name" value="Cyclophilin-type_PPIase_dom"/>
</dbReference>
<dbReference type="GO" id="GO:0006457">
    <property type="term" value="P:protein folding"/>
    <property type="evidence" value="ECO:0007669"/>
    <property type="project" value="InterPro"/>
</dbReference>
<name>A0A1B9I251_9TREE</name>
<dbReference type="Proteomes" id="UP000094020">
    <property type="component" value="Chromosome 5"/>
</dbReference>
<evidence type="ECO:0000313" key="6">
    <source>
        <dbReference type="EMBL" id="OCF49597.1"/>
    </source>
</evidence>
<keyword evidence="8" id="KW-1185">Reference proteome</keyword>
<dbReference type="GO" id="GO:0016018">
    <property type="term" value="F:cyclosporin A binding"/>
    <property type="evidence" value="ECO:0007669"/>
    <property type="project" value="TreeGrafter"/>
</dbReference>
<dbReference type="RefSeq" id="XP_019010816.1">
    <property type="nucleotide sequence ID" value="XM_019155858.1"/>
</dbReference>
<reference evidence="7" key="2">
    <citation type="submission" date="2013-07" db="EMBL/GenBank/DDBJ databases">
        <authorList>
            <consortium name="The Broad Institute Genome Sequencing Platform"/>
            <person name="Cuomo C."/>
            <person name="Litvintseva A."/>
            <person name="Chen Y."/>
            <person name="Heitman J."/>
            <person name="Sun S."/>
            <person name="Springer D."/>
            <person name="Dromer F."/>
            <person name="Young S.K."/>
            <person name="Zeng Q."/>
            <person name="Gargeya S."/>
            <person name="Fitzgerald M."/>
            <person name="Abouelleil A."/>
            <person name="Alvarado L."/>
            <person name="Berlin A.M."/>
            <person name="Chapman S.B."/>
            <person name="Dewar J."/>
            <person name="Goldberg J."/>
            <person name="Griggs A."/>
            <person name="Gujja S."/>
            <person name="Hansen M."/>
            <person name="Howarth C."/>
            <person name="Imamovic A."/>
            <person name="Larimer J."/>
            <person name="McCowan C."/>
            <person name="Murphy C."/>
            <person name="Pearson M."/>
            <person name="Priest M."/>
            <person name="Roberts A."/>
            <person name="Saif S."/>
            <person name="Shea T."/>
            <person name="Sykes S."/>
            <person name="Wortman J."/>
            <person name="Nusbaum C."/>
            <person name="Birren B."/>
        </authorList>
    </citation>
    <scope>NUCLEOTIDE SEQUENCE</scope>
    <source>
        <strain evidence="7">CBS 10737</strain>
    </source>
</reference>
<dbReference type="AlphaFoldDB" id="A0A1B9I251"/>
<feature type="domain" description="PPIase cyclophilin-type" evidence="5">
    <location>
        <begin position="88"/>
        <end position="279"/>
    </location>
</feature>
<keyword evidence="3 4" id="KW-0413">Isomerase</keyword>
<accession>A0A1B9I251</accession>
<comment type="function">
    <text evidence="4">PPIases accelerate the folding of proteins. It catalyzes the cis-trans isomerization of proline imidic peptide bonds in oligopeptides.</text>
</comment>
<dbReference type="Pfam" id="PF00160">
    <property type="entry name" value="Pro_isomerase"/>
    <property type="match status" value="1"/>
</dbReference>
<dbReference type="InterPro" id="IPR029000">
    <property type="entry name" value="Cyclophilin-like_dom_sf"/>
</dbReference>
<dbReference type="PANTHER" id="PTHR11071:SF561">
    <property type="entry name" value="PEPTIDYL-PROLYL CIS-TRANS ISOMERASE D-RELATED"/>
    <property type="match status" value="1"/>
</dbReference>
<dbReference type="SUPFAM" id="SSF50891">
    <property type="entry name" value="Cyclophilin-like"/>
    <property type="match status" value="1"/>
</dbReference>
<dbReference type="PROSITE" id="PS50072">
    <property type="entry name" value="CSA_PPIASE_2"/>
    <property type="match status" value="1"/>
</dbReference>
<dbReference type="OrthoDB" id="193499at2759"/>
<dbReference type="EC" id="5.2.1.8" evidence="4"/>
<dbReference type="InterPro" id="IPR020892">
    <property type="entry name" value="Cyclophilin-type_PPIase_CS"/>
</dbReference>
<keyword evidence="2 4" id="KW-0697">Rotamase</keyword>
<reference evidence="6" key="3">
    <citation type="submission" date="2016-07" db="EMBL/GenBank/DDBJ databases">
        <title>Evolution of pathogenesis and genome organization in the Tremellales.</title>
        <authorList>
            <person name="Cuomo C."/>
            <person name="Litvintseva A."/>
            <person name="Heitman J."/>
            <person name="Chen Y."/>
            <person name="Sun S."/>
            <person name="Springer D."/>
            <person name="Dromer F."/>
            <person name="Young S."/>
            <person name="Zeng Q."/>
            <person name="Chapman S."/>
            <person name="Gujja S."/>
            <person name="Saif S."/>
            <person name="Birren B."/>
        </authorList>
    </citation>
    <scope>NUCLEOTIDE SEQUENCE</scope>
    <source>
        <strain evidence="6">CBS 10737</strain>
    </source>
</reference>
<dbReference type="STRING" id="1296096.A0A1B9I251"/>
<dbReference type="Gene3D" id="2.40.100.10">
    <property type="entry name" value="Cyclophilin-like"/>
    <property type="match status" value="1"/>
</dbReference>
<comment type="catalytic activity">
    <reaction evidence="1 4">
        <text>[protein]-peptidylproline (omega=180) = [protein]-peptidylproline (omega=0)</text>
        <dbReference type="Rhea" id="RHEA:16237"/>
        <dbReference type="Rhea" id="RHEA-COMP:10747"/>
        <dbReference type="Rhea" id="RHEA-COMP:10748"/>
        <dbReference type="ChEBI" id="CHEBI:83833"/>
        <dbReference type="ChEBI" id="CHEBI:83834"/>
        <dbReference type="EC" id="5.2.1.8"/>
    </reaction>
</comment>
<reference evidence="7" key="4">
    <citation type="submission" date="2024-02" db="EMBL/GenBank/DDBJ databases">
        <title>Comparative genomics of Cryptococcus and Kwoniella reveals pathogenesis evolution and contrasting modes of karyotype evolution via chromosome fusion or intercentromeric recombination.</title>
        <authorList>
            <person name="Coelho M.A."/>
            <person name="David-Palma M."/>
            <person name="Shea T."/>
            <person name="Bowers K."/>
            <person name="McGinley-Smith S."/>
            <person name="Mohammad A.W."/>
            <person name="Gnirke A."/>
            <person name="Yurkov A.M."/>
            <person name="Nowrousian M."/>
            <person name="Sun S."/>
            <person name="Cuomo C.A."/>
            <person name="Heitman J."/>
        </authorList>
    </citation>
    <scope>NUCLEOTIDE SEQUENCE</scope>
    <source>
        <strain evidence="7">CBS 10737</strain>
    </source>
</reference>
<dbReference type="EMBL" id="KI894011">
    <property type="protein sequence ID" value="OCF49597.1"/>
    <property type="molecule type" value="Genomic_DNA"/>
</dbReference>
<dbReference type="PROSITE" id="PS00170">
    <property type="entry name" value="CSA_PPIASE_1"/>
    <property type="match status" value="1"/>
</dbReference>
<proteinExistence type="inferred from homology"/>
<dbReference type="GeneID" id="30172488"/>
<dbReference type="PRINTS" id="PR00153">
    <property type="entry name" value="CSAPPISMRASE"/>
</dbReference>
<evidence type="ECO:0000313" key="7">
    <source>
        <dbReference type="EMBL" id="WWC70354.1"/>
    </source>
</evidence>
<evidence type="ECO:0000256" key="1">
    <source>
        <dbReference type="ARBA" id="ARBA00000971"/>
    </source>
</evidence>